<dbReference type="InterPro" id="IPR050811">
    <property type="entry name" value="Phosphate_ABC_transporter"/>
</dbReference>
<dbReference type="PANTHER" id="PTHR30570:SF1">
    <property type="entry name" value="PHOSPHATE-BINDING PROTEIN PSTS"/>
    <property type="match status" value="1"/>
</dbReference>
<evidence type="ECO:0000256" key="2">
    <source>
        <dbReference type="SAM" id="Phobius"/>
    </source>
</evidence>
<evidence type="ECO:0000256" key="1">
    <source>
        <dbReference type="ARBA" id="ARBA00022729"/>
    </source>
</evidence>
<proteinExistence type="predicted"/>
<feature type="domain" description="PBP" evidence="3">
    <location>
        <begin position="37"/>
        <end position="281"/>
    </location>
</feature>
<comment type="caution">
    <text evidence="4">The sequence shown here is derived from an EMBL/GenBank/DDBJ whole genome shotgun (WGS) entry which is preliminary data.</text>
</comment>
<dbReference type="Proteomes" id="UP000246278">
    <property type="component" value="Unassembled WGS sequence"/>
</dbReference>
<name>A0A317T8K5_9CHLB</name>
<feature type="transmembrane region" description="Helical" evidence="2">
    <location>
        <begin position="7"/>
        <end position="27"/>
    </location>
</feature>
<dbReference type="PANTHER" id="PTHR30570">
    <property type="entry name" value="PERIPLASMIC PHOSPHATE BINDING COMPONENT OF PHOSPHATE ABC TRANSPORTER"/>
    <property type="match status" value="1"/>
</dbReference>
<dbReference type="OrthoDB" id="596930at2"/>
<dbReference type="RefSeq" id="WP_110021962.1">
    <property type="nucleotide sequence ID" value="NZ_PDNZ01000001.1"/>
</dbReference>
<dbReference type="InterPro" id="IPR024370">
    <property type="entry name" value="PBP_domain"/>
</dbReference>
<dbReference type="AlphaFoldDB" id="A0A317T8K5"/>
<accession>A0A317T8K5</accession>
<keyword evidence="2" id="KW-0812">Transmembrane</keyword>
<dbReference type="EMBL" id="PDNZ01000001">
    <property type="protein sequence ID" value="PWW83079.1"/>
    <property type="molecule type" value="Genomic_DNA"/>
</dbReference>
<keyword evidence="5" id="KW-1185">Reference proteome</keyword>
<evidence type="ECO:0000259" key="3">
    <source>
        <dbReference type="Pfam" id="PF12849"/>
    </source>
</evidence>
<keyword evidence="1" id="KW-0732">Signal</keyword>
<dbReference type="Gene3D" id="3.40.190.10">
    <property type="entry name" value="Periplasmic binding protein-like II"/>
    <property type="match status" value="2"/>
</dbReference>
<dbReference type="SUPFAM" id="SSF53850">
    <property type="entry name" value="Periplasmic binding protein-like II"/>
    <property type="match status" value="1"/>
</dbReference>
<dbReference type="Pfam" id="PF12849">
    <property type="entry name" value="PBP_like_2"/>
    <property type="match status" value="1"/>
</dbReference>
<reference evidence="5" key="1">
    <citation type="submission" date="2017-10" db="EMBL/GenBank/DDBJ databases">
        <authorList>
            <person name="Gaisin V.A."/>
            <person name="Rysina M.S."/>
            <person name="Grouzdev D.S."/>
        </authorList>
    </citation>
    <scope>NUCLEOTIDE SEQUENCE [LARGE SCALE GENOMIC DNA]</scope>
    <source>
        <strain evidence="5">V1</strain>
    </source>
</reference>
<gene>
    <name evidence="4" type="ORF">CR164_00505</name>
</gene>
<organism evidence="4 5">
    <name type="scientific">Prosthecochloris marina</name>
    <dbReference type="NCBI Taxonomy" id="2017681"/>
    <lineage>
        <taxon>Bacteria</taxon>
        <taxon>Pseudomonadati</taxon>
        <taxon>Chlorobiota</taxon>
        <taxon>Chlorobiia</taxon>
        <taxon>Chlorobiales</taxon>
        <taxon>Chlorobiaceae</taxon>
        <taxon>Prosthecochloris</taxon>
    </lineage>
</organism>
<keyword evidence="2" id="KW-0472">Membrane</keyword>
<evidence type="ECO:0000313" key="5">
    <source>
        <dbReference type="Proteomes" id="UP000246278"/>
    </source>
</evidence>
<protein>
    <recommendedName>
        <fullName evidence="3">PBP domain-containing protein</fullName>
    </recommendedName>
</protein>
<keyword evidence="2" id="KW-1133">Transmembrane helix</keyword>
<sequence>MLGKKRFVFVVVLAVICVAAVAIFRIASNRPGSAVTTETAKSGLLRVGVEQALSVTAEDIVPVFSHYYPDASIVLETGFFTDLFNRFLQEDIGAMLWSGKPGGYEVSLLERKKMNYRLEPVARSAVVCIVNEANPVPFLCVEDLAKIYTARKVHWDNGGEIKAYLNNKDLRLQEQFLAMAVPTESTLTAWHAENDEEVMQLVAGEKGAIGILPLSRLKGGRSSGQVSSAFRVVPLCKKKGDAPVMPSQDMIYQGKYPLSFIVYYMYRKERALAAGFGAWLAKEGQKGFVSSSLAPYRNPAYLIQLK</sequence>
<evidence type="ECO:0000313" key="4">
    <source>
        <dbReference type="EMBL" id="PWW83079.1"/>
    </source>
</evidence>